<evidence type="ECO:0000313" key="1">
    <source>
        <dbReference type="EMBL" id="CAG8727352.1"/>
    </source>
</evidence>
<gene>
    <name evidence="1" type="ORF">AMORRO_LOCUS13751</name>
</gene>
<keyword evidence="2" id="KW-1185">Reference proteome</keyword>
<dbReference type="InterPro" id="IPR013947">
    <property type="entry name" value="Mediator_Med14"/>
</dbReference>
<organism evidence="1 2">
    <name type="scientific">Acaulospora morrowiae</name>
    <dbReference type="NCBI Taxonomy" id="94023"/>
    <lineage>
        <taxon>Eukaryota</taxon>
        <taxon>Fungi</taxon>
        <taxon>Fungi incertae sedis</taxon>
        <taxon>Mucoromycota</taxon>
        <taxon>Glomeromycotina</taxon>
        <taxon>Glomeromycetes</taxon>
        <taxon>Diversisporales</taxon>
        <taxon>Acaulosporaceae</taxon>
        <taxon>Acaulospora</taxon>
    </lineage>
</organism>
<dbReference type="GO" id="GO:0003712">
    <property type="term" value="F:transcription coregulator activity"/>
    <property type="evidence" value="ECO:0007669"/>
    <property type="project" value="InterPro"/>
</dbReference>
<dbReference type="Proteomes" id="UP000789342">
    <property type="component" value="Unassembled WGS sequence"/>
</dbReference>
<dbReference type="GO" id="GO:0070847">
    <property type="term" value="C:core mediator complex"/>
    <property type="evidence" value="ECO:0007669"/>
    <property type="project" value="TreeGrafter"/>
</dbReference>
<protein>
    <submittedName>
        <fullName evidence="1">3905_t:CDS:1</fullName>
    </submittedName>
</protein>
<dbReference type="PANTHER" id="PTHR12809">
    <property type="entry name" value="MEDIATOR COMPLEX SUBUNIT"/>
    <property type="match status" value="1"/>
</dbReference>
<dbReference type="GO" id="GO:0016592">
    <property type="term" value="C:mediator complex"/>
    <property type="evidence" value="ECO:0007669"/>
    <property type="project" value="InterPro"/>
</dbReference>
<sequence>NPANLNFEHLLLYVTQKHAESRIKSLKEKLCSTEVFEKDVEIIEGHQEFPEDFISDDSPISDKVAKKYLKVIKLRVWLSESRYVKVGVDIRSSRIVIEENNKNIEEDFIKICEEKLVITPDFLSIVPEVFLYIKFSSMLTHIENAAKYLKFDVHRGVILSIEDNARLGTKQLLFLRFPQYTDYFLIFGMLERESRYWLAVLSRVATTRYIYDKSVRDPTHRITSIQRIPLEDLVLSDHEGLDSIVDIIDKGKSILQEGEILEQKGTEVVPGKRNFEEIDNRMEESDSPRKRKLKQAEAEFEYEIILLSKISSLCRARISYRKMEELLKSHDLSFNTVQPDSSTEFLDSNASISLNSAIPILKLDRRQLLIRLPVEIEGAMNVFGDIYVRYVGSRLMDSSTSSAIMITSLKPDNLPTISDVISMDHIQYDLSSQILSFKYNVTDPYIDKFLGDWNNIVMICQTATQVLNFVWNDLHYTEDLFVEIEWNVNKYVLRFGVNNSENRRNPHQRICNYLQNALNIERKVDSLIPALIKTAPLFSVLDELYENNNVLSGGKFLSIIPRSFNHIRLIYSSR</sequence>
<feature type="non-terminal residue" evidence="1">
    <location>
        <position position="574"/>
    </location>
</feature>
<dbReference type="OrthoDB" id="205099at2759"/>
<dbReference type="PANTHER" id="PTHR12809:SF2">
    <property type="entry name" value="MEDIATOR OF RNA POLYMERASE II TRANSCRIPTION SUBUNIT 14"/>
    <property type="match status" value="1"/>
</dbReference>
<comment type="caution">
    <text evidence="1">The sequence shown here is derived from an EMBL/GenBank/DDBJ whole genome shotgun (WGS) entry which is preliminary data.</text>
</comment>
<name>A0A9N9IBH4_9GLOM</name>
<dbReference type="EMBL" id="CAJVPV010024816">
    <property type="protein sequence ID" value="CAG8727352.1"/>
    <property type="molecule type" value="Genomic_DNA"/>
</dbReference>
<accession>A0A9N9IBH4</accession>
<reference evidence="1" key="1">
    <citation type="submission" date="2021-06" db="EMBL/GenBank/DDBJ databases">
        <authorList>
            <person name="Kallberg Y."/>
            <person name="Tangrot J."/>
            <person name="Rosling A."/>
        </authorList>
    </citation>
    <scope>NUCLEOTIDE SEQUENCE</scope>
    <source>
        <strain evidence="1">CL551</strain>
    </source>
</reference>
<evidence type="ECO:0000313" key="2">
    <source>
        <dbReference type="Proteomes" id="UP000789342"/>
    </source>
</evidence>
<dbReference type="AlphaFoldDB" id="A0A9N9IBH4"/>
<proteinExistence type="predicted"/>
<feature type="non-terminal residue" evidence="1">
    <location>
        <position position="1"/>
    </location>
</feature>
<dbReference type="GO" id="GO:0006357">
    <property type="term" value="P:regulation of transcription by RNA polymerase II"/>
    <property type="evidence" value="ECO:0007669"/>
    <property type="project" value="InterPro"/>
</dbReference>